<evidence type="ECO:0000256" key="3">
    <source>
        <dbReference type="ARBA" id="ARBA00022679"/>
    </source>
</evidence>
<keyword evidence="3" id="KW-0808">Transferase</keyword>
<organism evidence="6 7">
    <name type="scientific">Candidatus Buchananbacteria bacterium CG10_big_fil_rev_8_21_14_0_10_33_19</name>
    <dbReference type="NCBI Taxonomy" id="1974525"/>
    <lineage>
        <taxon>Bacteria</taxon>
        <taxon>Candidatus Buchananiibacteriota</taxon>
    </lineage>
</organism>
<gene>
    <name evidence="6" type="ORF">COT80_04425</name>
</gene>
<evidence type="ECO:0000256" key="1">
    <source>
        <dbReference type="ARBA" id="ARBA00007228"/>
    </source>
</evidence>
<evidence type="ECO:0000259" key="4">
    <source>
        <dbReference type="Pfam" id="PF00588"/>
    </source>
</evidence>
<name>A0A2H0W3V4_9BACT</name>
<dbReference type="Gene3D" id="3.30.1330.30">
    <property type="match status" value="1"/>
</dbReference>
<dbReference type="CDD" id="cd18095">
    <property type="entry name" value="SpoU-like_rRNA-MTase"/>
    <property type="match status" value="1"/>
</dbReference>
<proteinExistence type="inferred from homology"/>
<evidence type="ECO:0000313" key="6">
    <source>
        <dbReference type="EMBL" id="PIS05984.1"/>
    </source>
</evidence>
<dbReference type="GO" id="GO:0003723">
    <property type="term" value="F:RNA binding"/>
    <property type="evidence" value="ECO:0007669"/>
    <property type="project" value="InterPro"/>
</dbReference>
<dbReference type="Pfam" id="PF00588">
    <property type="entry name" value="SpoU_methylase"/>
    <property type="match status" value="1"/>
</dbReference>
<dbReference type="Gene3D" id="3.40.1280.10">
    <property type="match status" value="1"/>
</dbReference>
<dbReference type="InterPro" id="IPR029026">
    <property type="entry name" value="tRNA_m1G_MTases_N"/>
</dbReference>
<dbReference type="AlphaFoldDB" id="A0A2H0W3V4"/>
<evidence type="ECO:0000313" key="7">
    <source>
        <dbReference type="Proteomes" id="UP000229056"/>
    </source>
</evidence>
<accession>A0A2H0W3V4</accession>
<dbReference type="EMBL" id="PEZY01000012">
    <property type="protein sequence ID" value="PIS05984.1"/>
    <property type="molecule type" value="Genomic_DNA"/>
</dbReference>
<dbReference type="GO" id="GO:0006396">
    <property type="term" value="P:RNA processing"/>
    <property type="evidence" value="ECO:0007669"/>
    <property type="project" value="InterPro"/>
</dbReference>
<dbReference type="PANTHER" id="PTHR43191">
    <property type="entry name" value="RRNA METHYLTRANSFERASE 3"/>
    <property type="match status" value="1"/>
</dbReference>
<dbReference type="InterPro" id="IPR029064">
    <property type="entry name" value="Ribosomal_eL30-like_sf"/>
</dbReference>
<dbReference type="InterPro" id="IPR051259">
    <property type="entry name" value="rRNA_Methyltransferase"/>
</dbReference>
<protein>
    <submittedName>
        <fullName evidence="6">Uncharacterized protein</fullName>
    </submittedName>
</protein>
<dbReference type="PANTHER" id="PTHR43191:SF2">
    <property type="entry name" value="RRNA METHYLTRANSFERASE 3, MITOCHONDRIAL"/>
    <property type="match status" value="1"/>
</dbReference>
<reference evidence="7" key="1">
    <citation type="submission" date="2017-09" db="EMBL/GenBank/DDBJ databases">
        <title>Depth-based differentiation of microbial function through sediment-hosted aquifers and enrichment of novel symbionts in the deep terrestrial subsurface.</title>
        <authorList>
            <person name="Probst A.J."/>
            <person name="Ladd B."/>
            <person name="Jarett J.K."/>
            <person name="Geller-Mcgrath D.E."/>
            <person name="Sieber C.M.K."/>
            <person name="Emerson J.B."/>
            <person name="Anantharaman K."/>
            <person name="Thomas B.C."/>
            <person name="Malmstrom R."/>
            <person name="Stieglmeier M."/>
            <person name="Klingl A."/>
            <person name="Woyke T."/>
            <person name="Ryan C.M."/>
            <person name="Banfield J.F."/>
        </authorList>
    </citation>
    <scope>NUCLEOTIDE SEQUENCE [LARGE SCALE GENOMIC DNA]</scope>
</reference>
<feature type="domain" description="MRM3-like substrate binding" evidence="5">
    <location>
        <begin position="8"/>
        <end position="98"/>
    </location>
</feature>
<feature type="domain" description="tRNA/rRNA methyltransferase SpoU type" evidence="4">
    <location>
        <begin position="114"/>
        <end position="251"/>
    </location>
</feature>
<dbReference type="Pfam" id="PF22435">
    <property type="entry name" value="MRM3-like_sub_bind"/>
    <property type="match status" value="1"/>
</dbReference>
<dbReference type="InterPro" id="IPR053888">
    <property type="entry name" value="MRM3-like_sub_bind"/>
</dbReference>
<dbReference type="SUPFAM" id="SSF55315">
    <property type="entry name" value="L30e-like"/>
    <property type="match status" value="1"/>
</dbReference>
<dbReference type="Proteomes" id="UP000229056">
    <property type="component" value="Unassembled WGS sequence"/>
</dbReference>
<evidence type="ECO:0000256" key="2">
    <source>
        <dbReference type="ARBA" id="ARBA00022603"/>
    </source>
</evidence>
<dbReference type="InterPro" id="IPR001537">
    <property type="entry name" value="SpoU_MeTrfase"/>
</dbReference>
<dbReference type="GO" id="GO:0008173">
    <property type="term" value="F:RNA methyltransferase activity"/>
    <property type="evidence" value="ECO:0007669"/>
    <property type="project" value="InterPro"/>
</dbReference>
<evidence type="ECO:0000259" key="5">
    <source>
        <dbReference type="Pfam" id="PF22435"/>
    </source>
</evidence>
<dbReference type="SUPFAM" id="SSF75217">
    <property type="entry name" value="alpha/beta knot"/>
    <property type="match status" value="1"/>
</dbReference>
<sequence length="256" mass="28699">MIISSDDNAKIKHLKKLQLKKYREEFGEFLVENLVIIQDALAAGYKPISLFVSDEFLIKNREVVTAIANQSNLSDWFEINLKINKSFSNLDHPAGICAVYKKPTLKPISYDQSILYLNSIGDPGNLGTIFRSAVAFGFKDIILDETCVDVYNFKTIAAAKDTIFKININYDKNFTLLNKMKGQLPIVSTIMNKADNINDLNKLKNFCLVLGDESRGVDKNIEKIADKFIKINISPDIESLNVASAAAIILHSVYNK</sequence>
<keyword evidence="2" id="KW-0489">Methyltransferase</keyword>
<comment type="similarity">
    <text evidence="1">Belongs to the class IV-like SAM-binding methyltransferase superfamily. RNA methyltransferase TrmH family.</text>
</comment>
<dbReference type="GO" id="GO:0032259">
    <property type="term" value="P:methylation"/>
    <property type="evidence" value="ECO:0007669"/>
    <property type="project" value="UniProtKB-KW"/>
</dbReference>
<dbReference type="InterPro" id="IPR029028">
    <property type="entry name" value="Alpha/beta_knot_MTases"/>
</dbReference>
<comment type="caution">
    <text evidence="6">The sequence shown here is derived from an EMBL/GenBank/DDBJ whole genome shotgun (WGS) entry which is preliminary data.</text>
</comment>